<evidence type="ECO:0000256" key="1">
    <source>
        <dbReference type="ARBA" id="ARBA00010641"/>
    </source>
</evidence>
<proteinExistence type="inferred from homology"/>
<dbReference type="InterPro" id="IPR013249">
    <property type="entry name" value="RNA_pol_sigma70_r4_t2"/>
</dbReference>
<dbReference type="InterPro" id="IPR039425">
    <property type="entry name" value="RNA_pol_sigma-70-like"/>
</dbReference>
<evidence type="ECO:0000256" key="4">
    <source>
        <dbReference type="ARBA" id="ARBA00023163"/>
    </source>
</evidence>
<evidence type="ECO:0000256" key="2">
    <source>
        <dbReference type="ARBA" id="ARBA00023015"/>
    </source>
</evidence>
<dbReference type="CDD" id="cd06171">
    <property type="entry name" value="Sigma70_r4"/>
    <property type="match status" value="1"/>
</dbReference>
<dbReference type="InterPro" id="IPR013324">
    <property type="entry name" value="RNA_pol_sigma_r3/r4-like"/>
</dbReference>
<protein>
    <submittedName>
        <fullName evidence="7">Sigma-70 family RNA polymerase sigma factor</fullName>
    </submittedName>
</protein>
<keyword evidence="2" id="KW-0805">Transcription regulation</keyword>
<keyword evidence="8" id="KW-1185">Reference proteome</keyword>
<organism evidence="7 8">
    <name type="scientific">Fibrivirga algicola</name>
    <dbReference type="NCBI Taxonomy" id="2950420"/>
    <lineage>
        <taxon>Bacteria</taxon>
        <taxon>Pseudomonadati</taxon>
        <taxon>Bacteroidota</taxon>
        <taxon>Cytophagia</taxon>
        <taxon>Cytophagales</taxon>
        <taxon>Spirosomataceae</taxon>
        <taxon>Fibrivirga</taxon>
    </lineage>
</organism>
<dbReference type="PANTHER" id="PTHR43133">
    <property type="entry name" value="RNA POLYMERASE ECF-TYPE SIGMA FACTO"/>
    <property type="match status" value="1"/>
</dbReference>
<keyword evidence="4" id="KW-0804">Transcription</keyword>
<evidence type="ECO:0000256" key="3">
    <source>
        <dbReference type="ARBA" id="ARBA00023082"/>
    </source>
</evidence>
<comment type="caution">
    <text evidence="7">The sequence shown here is derived from an EMBL/GenBank/DDBJ whole genome shotgun (WGS) entry which is preliminary data.</text>
</comment>
<accession>A0ABX0QCM7</accession>
<dbReference type="RefSeq" id="WP_166691536.1">
    <property type="nucleotide sequence ID" value="NZ_WAEL01000002.1"/>
</dbReference>
<dbReference type="SUPFAM" id="SSF88659">
    <property type="entry name" value="Sigma3 and sigma4 domains of RNA polymerase sigma factors"/>
    <property type="match status" value="1"/>
</dbReference>
<dbReference type="InterPro" id="IPR014284">
    <property type="entry name" value="RNA_pol_sigma-70_dom"/>
</dbReference>
<dbReference type="Pfam" id="PF08281">
    <property type="entry name" value="Sigma70_r4_2"/>
    <property type="match status" value="1"/>
</dbReference>
<dbReference type="PANTHER" id="PTHR43133:SF46">
    <property type="entry name" value="RNA POLYMERASE SIGMA-70 FACTOR ECF SUBFAMILY"/>
    <property type="match status" value="1"/>
</dbReference>
<dbReference type="InterPro" id="IPR036388">
    <property type="entry name" value="WH-like_DNA-bd_sf"/>
</dbReference>
<reference evidence="8" key="2">
    <citation type="submission" date="2023-07" db="EMBL/GenBank/DDBJ databases">
        <authorList>
            <person name="Jung D.-H."/>
        </authorList>
    </citation>
    <scope>NUCLEOTIDE SEQUENCE [LARGE SCALE GENOMIC DNA]</scope>
    <source>
        <strain evidence="8">JA-25</strain>
    </source>
</reference>
<dbReference type="Pfam" id="PF04542">
    <property type="entry name" value="Sigma70_r2"/>
    <property type="match status" value="1"/>
</dbReference>
<dbReference type="InterPro" id="IPR013325">
    <property type="entry name" value="RNA_pol_sigma_r2"/>
</dbReference>
<dbReference type="SUPFAM" id="SSF88946">
    <property type="entry name" value="Sigma2 domain of RNA polymerase sigma factors"/>
    <property type="match status" value="1"/>
</dbReference>
<evidence type="ECO:0000313" key="8">
    <source>
        <dbReference type="Proteomes" id="UP000606008"/>
    </source>
</evidence>
<evidence type="ECO:0000259" key="5">
    <source>
        <dbReference type="Pfam" id="PF04542"/>
    </source>
</evidence>
<dbReference type="NCBIfam" id="TIGR02937">
    <property type="entry name" value="sigma70-ECF"/>
    <property type="match status" value="1"/>
</dbReference>
<keyword evidence="3" id="KW-0731">Sigma factor</keyword>
<dbReference type="Gene3D" id="1.10.10.10">
    <property type="entry name" value="Winged helix-like DNA-binding domain superfamily/Winged helix DNA-binding domain"/>
    <property type="match status" value="1"/>
</dbReference>
<reference evidence="8" key="1">
    <citation type="submission" date="2019-09" db="EMBL/GenBank/DDBJ databases">
        <authorList>
            <person name="Jung D.-H."/>
        </authorList>
    </citation>
    <scope>NUCLEOTIDE SEQUENCE [LARGE SCALE GENOMIC DNA]</scope>
    <source>
        <strain evidence="8">JA-25</strain>
    </source>
</reference>
<dbReference type="Gene3D" id="1.10.1740.10">
    <property type="match status" value="1"/>
</dbReference>
<feature type="domain" description="RNA polymerase sigma factor 70 region 4 type 2" evidence="6">
    <location>
        <begin position="130"/>
        <end position="181"/>
    </location>
</feature>
<name>A0ABX0QCM7_9BACT</name>
<gene>
    <name evidence="7" type="ORF">F7231_08175</name>
</gene>
<evidence type="ECO:0000259" key="6">
    <source>
        <dbReference type="Pfam" id="PF08281"/>
    </source>
</evidence>
<sequence>MQTGQDHDESMLWHRFQAGDSDALGELMANHYATLLRYGTRFTRDTDCIRDCMQDVFVELWNRRDTLRSLGAGQVKTYLMTVLRRLLHEQYLNQSRFSFLSVDDDALPLSASFSPEDQLISAEMNTSNADRIRQLVSRLPQRAKEAIHLRFFDNLDRQAVAQIMGISEQSVSNLLQEAFRLLRQQTSTEQFWMVLLPLFLA</sequence>
<dbReference type="Proteomes" id="UP000606008">
    <property type="component" value="Unassembled WGS sequence"/>
</dbReference>
<evidence type="ECO:0000313" key="7">
    <source>
        <dbReference type="EMBL" id="NID10149.1"/>
    </source>
</evidence>
<comment type="similarity">
    <text evidence="1">Belongs to the sigma-70 factor family. ECF subfamily.</text>
</comment>
<feature type="domain" description="RNA polymerase sigma-70 region 2" evidence="5">
    <location>
        <begin position="28"/>
        <end position="96"/>
    </location>
</feature>
<dbReference type="InterPro" id="IPR007627">
    <property type="entry name" value="RNA_pol_sigma70_r2"/>
</dbReference>
<dbReference type="EMBL" id="WAEL01000002">
    <property type="protein sequence ID" value="NID10149.1"/>
    <property type="molecule type" value="Genomic_DNA"/>
</dbReference>